<gene>
    <name evidence="1" type="ORF">ERS007657_03105</name>
    <name evidence="2" type="ORF">ERS007703_04451</name>
</gene>
<dbReference type="EMBL" id="CGCX01001391">
    <property type="protein sequence ID" value="CFR93902.1"/>
    <property type="molecule type" value="Genomic_DNA"/>
</dbReference>
<dbReference type="Proteomes" id="UP000046680">
    <property type="component" value="Unassembled WGS sequence"/>
</dbReference>
<organism evidence="2 3">
    <name type="scientific">Mycobacterium tuberculosis</name>
    <dbReference type="NCBI Taxonomy" id="1773"/>
    <lineage>
        <taxon>Bacteria</taxon>
        <taxon>Bacillati</taxon>
        <taxon>Actinomycetota</taxon>
        <taxon>Actinomycetes</taxon>
        <taxon>Mycobacteriales</taxon>
        <taxon>Mycobacteriaceae</taxon>
        <taxon>Mycobacterium</taxon>
        <taxon>Mycobacterium tuberculosis complex</taxon>
    </lineage>
</organism>
<dbReference type="EMBL" id="CSAE01000786">
    <property type="protein sequence ID" value="COW91629.1"/>
    <property type="molecule type" value="Genomic_DNA"/>
</dbReference>
<dbReference type="AlphaFoldDB" id="A0A0U0SPA7"/>
<protein>
    <submittedName>
        <fullName evidence="2">Uncharacterized protein</fullName>
    </submittedName>
</protein>
<accession>A0A0U0SPA7</accession>
<reference evidence="3 4" key="2">
    <citation type="submission" date="2015-03" db="EMBL/GenBank/DDBJ databases">
        <authorList>
            <consortium name="Pathogen Informatics"/>
        </authorList>
    </citation>
    <scope>NUCLEOTIDE SEQUENCE [LARGE SCALE GENOMIC DNA]</scope>
    <source>
        <strain evidence="1 4">C09601061</strain>
        <strain evidence="3">K00500041</strain>
    </source>
</reference>
<dbReference type="Proteomes" id="UP000038802">
    <property type="component" value="Unassembled WGS sequence"/>
</dbReference>
<reference evidence="2" key="1">
    <citation type="submission" date="2015-03" db="EMBL/GenBank/DDBJ databases">
        <authorList>
            <person name="Murphy D."/>
        </authorList>
    </citation>
    <scope>NUCLEOTIDE SEQUENCE [LARGE SCALE GENOMIC DNA]</scope>
    <source>
        <strain evidence="2">K00500041</strain>
    </source>
</reference>
<evidence type="ECO:0000313" key="3">
    <source>
        <dbReference type="Proteomes" id="UP000038802"/>
    </source>
</evidence>
<sequence length="189" mass="20374">MRAPLGLGALAGVVNQKRVDQRQIAQRGVGSAGRRHAQRLSRQPFQVAVLAQMHHGVRPETVRESGIEPAVGGQVVVAGRQVRVVVDRHRVLPEAARRLNHEHQVARSQCGDDDLAVRVVATVDEQLTGWRAPVRCYHVCQFGGQGGEPVPILLGRHPDGVAGQLAFGEPVGVVSAAFDQRVNQRVAVV</sequence>
<proteinExistence type="predicted"/>
<name>A0A0U0SPA7_MYCTX</name>
<evidence type="ECO:0000313" key="4">
    <source>
        <dbReference type="Proteomes" id="UP000046680"/>
    </source>
</evidence>
<evidence type="ECO:0000313" key="1">
    <source>
        <dbReference type="EMBL" id="CFR93902.1"/>
    </source>
</evidence>
<evidence type="ECO:0000313" key="2">
    <source>
        <dbReference type="EMBL" id="COW91629.1"/>
    </source>
</evidence>